<dbReference type="Proteomes" id="UP001515500">
    <property type="component" value="Chromosome 5"/>
</dbReference>
<evidence type="ECO:0000313" key="5">
    <source>
        <dbReference type="RefSeq" id="XP_039126269.1"/>
    </source>
</evidence>
<dbReference type="GeneID" id="120262254"/>
<dbReference type="InterPro" id="IPR006569">
    <property type="entry name" value="CID_dom"/>
</dbReference>
<evidence type="ECO:0000256" key="1">
    <source>
        <dbReference type="ARBA" id="ARBA00022664"/>
    </source>
</evidence>
<dbReference type="GO" id="GO:0005634">
    <property type="term" value="C:nucleus"/>
    <property type="evidence" value="ECO:0007669"/>
    <property type="project" value="UniProtKB-ARBA"/>
</dbReference>
<protein>
    <submittedName>
        <fullName evidence="5">Regulation of nuclear pre-mRNA domain-containing protein 1B-like</fullName>
    </submittedName>
</protein>
<proteinExistence type="predicted"/>
<dbReference type="RefSeq" id="XP_039126269.1">
    <property type="nucleotide sequence ID" value="XM_039270335.1"/>
</dbReference>
<dbReference type="PANTHER" id="PTHR12460">
    <property type="entry name" value="CYCLIN-DEPENDENT KINASE INHIBITOR-RELATED PROTEIN"/>
    <property type="match status" value="1"/>
</dbReference>
<feature type="region of interest" description="Disordered" evidence="2">
    <location>
        <begin position="486"/>
        <end position="512"/>
    </location>
</feature>
<keyword evidence="1" id="KW-0507">mRNA processing</keyword>
<dbReference type="GO" id="GO:0031124">
    <property type="term" value="P:mRNA 3'-end processing"/>
    <property type="evidence" value="ECO:0007669"/>
    <property type="project" value="TreeGrafter"/>
</dbReference>
<feature type="compositionally biased region" description="Polar residues" evidence="2">
    <location>
        <begin position="497"/>
        <end position="512"/>
    </location>
</feature>
<dbReference type="Pfam" id="PF04818">
    <property type="entry name" value="CID"/>
    <property type="match status" value="1"/>
</dbReference>
<dbReference type="Gene3D" id="1.25.40.90">
    <property type="match status" value="1"/>
</dbReference>
<reference evidence="5" key="1">
    <citation type="submission" date="2025-08" db="UniProtKB">
        <authorList>
            <consortium name="RefSeq"/>
        </authorList>
    </citation>
    <scope>IDENTIFICATION</scope>
</reference>
<feature type="domain" description="CID" evidence="3">
    <location>
        <begin position="2"/>
        <end position="134"/>
    </location>
</feature>
<keyword evidence="4" id="KW-1185">Reference proteome</keyword>
<dbReference type="PANTHER" id="PTHR12460:SF23">
    <property type="entry name" value="ACTIN CYTOSKELETON-REGULATORY COMPLEX PROTEIN PAN1"/>
    <property type="match status" value="1"/>
</dbReference>
<dbReference type="GO" id="GO:0000993">
    <property type="term" value="F:RNA polymerase II complex binding"/>
    <property type="evidence" value="ECO:0007669"/>
    <property type="project" value="TreeGrafter"/>
</dbReference>
<dbReference type="SMART" id="SM00582">
    <property type="entry name" value="RPR"/>
    <property type="match status" value="1"/>
</dbReference>
<dbReference type="SUPFAM" id="SSF48464">
    <property type="entry name" value="ENTH/VHS domain"/>
    <property type="match status" value="1"/>
</dbReference>
<dbReference type="FunFam" id="1.25.40.90:FF:000018">
    <property type="entry name" value="ENTH/VHS family protein isoform 1"/>
    <property type="match status" value="1"/>
</dbReference>
<accession>A0AB40BI28</accession>
<gene>
    <name evidence="5" type="primary">LOC120262254</name>
</gene>
<organism evidence="4 5">
    <name type="scientific">Dioscorea cayennensis subsp. rotundata</name>
    <name type="common">White Guinea yam</name>
    <name type="synonym">Dioscorea rotundata</name>
    <dbReference type="NCBI Taxonomy" id="55577"/>
    <lineage>
        <taxon>Eukaryota</taxon>
        <taxon>Viridiplantae</taxon>
        <taxon>Streptophyta</taxon>
        <taxon>Embryophyta</taxon>
        <taxon>Tracheophyta</taxon>
        <taxon>Spermatophyta</taxon>
        <taxon>Magnoliopsida</taxon>
        <taxon>Liliopsida</taxon>
        <taxon>Dioscoreales</taxon>
        <taxon>Dioscoreaceae</taxon>
        <taxon>Dioscorea</taxon>
    </lineage>
</organism>
<sequence length="512" mass="56649">MSSLFNRQIFVDKLAKLNPSQQSIETLSHWCIFHRNNAKELVETWDSEFHCSPLDKHIPFLYLANDILQNSRRRGSEFVNEYWKVLPNALNYVCENGNEDGRKAALRLIDIWEERKVFGSRGQVLKEEVLGRNLDKNYRNGKPNITKLKLGNGDILEKLISSYEQVGDGSVLEDVLFAKYQNSVSYLERVEKEIASNPDFGRLNRSGILEEMQTHLDTLEEYTNKLAASELSRITLLSHLREAILEQEGKIEQAHDHIQASESKSEQLNIISNKLQDCKICRASEQNVKEAPAALNVSANLIPDVPASSGGQGIPPCTQQMATIDVTSQTDEQRKSAAAAMAAKLTAATDSADLLRMVFSSLASESHGKFANEDLSSENKKLRIDNGAVTPYVPEPVSSPYALSDPLHRQPLPLQRPLQLQPPLQLQLQPPLRPLSAPDFTQNSGASATTVQYSYAPTVLQNPAMMTNYQMTMFSPAAPNPFGFAANFPTSDGSGGNLSQPAETAATSPIPQ</sequence>
<dbReference type="PROSITE" id="PS51391">
    <property type="entry name" value="CID"/>
    <property type="match status" value="1"/>
</dbReference>
<evidence type="ECO:0000256" key="2">
    <source>
        <dbReference type="SAM" id="MobiDB-lite"/>
    </source>
</evidence>
<dbReference type="CDD" id="cd16981">
    <property type="entry name" value="CID_RPRD_like"/>
    <property type="match status" value="1"/>
</dbReference>
<dbReference type="InterPro" id="IPR008942">
    <property type="entry name" value="ENTH_VHS"/>
</dbReference>
<evidence type="ECO:0000313" key="4">
    <source>
        <dbReference type="Proteomes" id="UP001515500"/>
    </source>
</evidence>
<dbReference type="AlphaFoldDB" id="A0AB40BI28"/>
<evidence type="ECO:0000259" key="3">
    <source>
        <dbReference type="PROSITE" id="PS51391"/>
    </source>
</evidence>
<name>A0AB40BI28_DIOCR</name>